<name>A0A6A7FQK1_9CRUS</name>
<dbReference type="PANTHER" id="PTHR13774">
    <property type="entry name" value="PHENAZINE BIOSYNTHESIS PROTEIN"/>
    <property type="match status" value="1"/>
</dbReference>
<proteinExistence type="evidence at transcript level"/>
<dbReference type="Gene3D" id="3.10.310.10">
    <property type="entry name" value="Diaminopimelate Epimerase, Chain A, domain 1"/>
    <property type="match status" value="2"/>
</dbReference>
<organism evidence="4">
    <name type="scientific">Hirondellea gigas</name>
    <dbReference type="NCBI Taxonomy" id="1518452"/>
    <lineage>
        <taxon>Eukaryota</taxon>
        <taxon>Metazoa</taxon>
        <taxon>Ecdysozoa</taxon>
        <taxon>Arthropoda</taxon>
        <taxon>Crustacea</taxon>
        <taxon>Multicrustacea</taxon>
        <taxon>Malacostraca</taxon>
        <taxon>Eumalacostraca</taxon>
        <taxon>Peracarida</taxon>
        <taxon>Amphipoda</taxon>
        <taxon>Amphilochidea</taxon>
        <taxon>Lysianassida</taxon>
        <taxon>Lysianassidira</taxon>
        <taxon>Lysianassoidea</taxon>
        <taxon>Lysianassidae</taxon>
        <taxon>Hirondellea</taxon>
    </lineage>
</organism>
<dbReference type="GO" id="GO:0005737">
    <property type="term" value="C:cytoplasm"/>
    <property type="evidence" value="ECO:0007669"/>
    <property type="project" value="TreeGrafter"/>
</dbReference>
<evidence type="ECO:0000256" key="1">
    <source>
        <dbReference type="ARBA" id="ARBA00008270"/>
    </source>
</evidence>
<dbReference type="Pfam" id="PF02567">
    <property type="entry name" value="PhzC-PhzF"/>
    <property type="match status" value="1"/>
</dbReference>
<evidence type="ECO:0000256" key="3">
    <source>
        <dbReference type="PIRSR" id="PIRSR016184-1"/>
    </source>
</evidence>
<sequence length="307" mass="34057">MQLQVFTVDAFTDKPFSGNPAAVVLLNEPLAEEILQKIAAEFNISETSYLRPLPAAGTTGNSDEYWKSGSRFGLRWFTPTNEVILCGHATLAAAQTLFHSMGNTSEELQFETEVSGVLLARRNKPNNTITLDFPANCPVELNPEQHRQMESLVEIVKEQLTVTDVKISVIAKKLLVRIDDSCTRKQLEAFRPDDRRLLSCHDGSVIKGLIVTLKGHRSVPEQDEHELSKYDFVCRYFAVWNGISEDPVTGSAHTVLGPYWARLLDTKTLKCRQCSPRGGDLEVVVREDGRVDLTGGAVTVVEATITI</sequence>
<dbReference type="PIRSF" id="PIRSF016184">
    <property type="entry name" value="PhzC_PhzF"/>
    <property type="match status" value="1"/>
</dbReference>
<dbReference type="GO" id="GO:0016853">
    <property type="term" value="F:isomerase activity"/>
    <property type="evidence" value="ECO:0007669"/>
    <property type="project" value="UniProtKB-KW"/>
</dbReference>
<reference evidence="4" key="1">
    <citation type="submission" date="2017-11" db="EMBL/GenBank/DDBJ databases">
        <title>The sensing device of the deep-sea amphipod.</title>
        <authorList>
            <person name="Kobayashi H."/>
            <person name="Nagahama T."/>
            <person name="Arai W."/>
            <person name="Sasagawa Y."/>
            <person name="Umeda M."/>
            <person name="Hayashi T."/>
            <person name="Nikaido I."/>
            <person name="Watanabe H."/>
            <person name="Oguri K."/>
            <person name="Kitazato H."/>
            <person name="Fujioka K."/>
            <person name="Kido Y."/>
            <person name="Takami H."/>
        </authorList>
    </citation>
    <scope>NUCLEOTIDE SEQUENCE</scope>
    <source>
        <tissue evidence="4">Whole body</tissue>
    </source>
</reference>
<keyword evidence="2" id="KW-0413">Isomerase</keyword>
<dbReference type="PANTHER" id="PTHR13774:SF17">
    <property type="entry name" value="PHENAZINE BIOSYNTHESIS-LIKE DOMAIN-CONTAINING PROTEIN"/>
    <property type="match status" value="1"/>
</dbReference>
<dbReference type="AlphaFoldDB" id="A0A6A7FQK1"/>
<protein>
    <submittedName>
        <fullName evidence="4">Phenazine biosynthesis-like domain-containing protein isoform X1</fullName>
    </submittedName>
</protein>
<feature type="active site" evidence="3">
    <location>
        <position position="46"/>
    </location>
</feature>
<accession>A0A6A7FQK1</accession>
<comment type="similarity">
    <text evidence="1">Belongs to the PhzF family.</text>
</comment>
<dbReference type="InterPro" id="IPR003719">
    <property type="entry name" value="Phenazine_PhzF-like"/>
</dbReference>
<dbReference type="EMBL" id="IACT01001541">
    <property type="protein sequence ID" value="LAC20886.1"/>
    <property type="molecule type" value="mRNA"/>
</dbReference>
<evidence type="ECO:0000313" key="4">
    <source>
        <dbReference type="EMBL" id="LAC20886.1"/>
    </source>
</evidence>
<evidence type="ECO:0000256" key="2">
    <source>
        <dbReference type="ARBA" id="ARBA00023235"/>
    </source>
</evidence>
<dbReference type="SUPFAM" id="SSF54506">
    <property type="entry name" value="Diaminopimelate epimerase-like"/>
    <property type="match status" value="1"/>
</dbReference>
<dbReference type="NCBIfam" id="TIGR00654">
    <property type="entry name" value="PhzF_family"/>
    <property type="match status" value="1"/>
</dbReference>